<keyword evidence="3" id="KW-1185">Reference proteome</keyword>
<dbReference type="EMBL" id="JTDO01000258">
    <property type="protein sequence ID" value="KLT71816.1"/>
    <property type="molecule type" value="Genomic_DNA"/>
</dbReference>
<organism evidence="2 3">
    <name type="scientific">Neisseria arctica</name>
    <dbReference type="NCBI Taxonomy" id="1470200"/>
    <lineage>
        <taxon>Bacteria</taxon>
        <taxon>Pseudomonadati</taxon>
        <taxon>Pseudomonadota</taxon>
        <taxon>Betaproteobacteria</taxon>
        <taxon>Neisseriales</taxon>
        <taxon>Neisseriaceae</taxon>
        <taxon>Neisseria</taxon>
    </lineage>
</organism>
<protein>
    <submittedName>
        <fullName evidence="2">Uncharacterized protein</fullName>
    </submittedName>
</protein>
<evidence type="ECO:0000313" key="2">
    <source>
        <dbReference type="EMBL" id="KLT71816.1"/>
    </source>
</evidence>
<sequence length="76" mass="8277">AKNWKHVAIITDNTDFDKVVGELRANGGTLCDKTRVNLSRKAFSHTAQQDGMSSNYLASNNDEKLGGEPEDNEVPG</sequence>
<dbReference type="Proteomes" id="UP000036027">
    <property type="component" value="Unassembled WGS sequence"/>
</dbReference>
<dbReference type="STRING" id="1470200.PL75_11615"/>
<dbReference type="InterPro" id="IPR002695">
    <property type="entry name" value="PurH-like"/>
</dbReference>
<feature type="region of interest" description="Disordered" evidence="1">
    <location>
        <begin position="43"/>
        <end position="76"/>
    </location>
</feature>
<proteinExistence type="predicted"/>
<dbReference type="Pfam" id="PF01808">
    <property type="entry name" value="AICARFT_IMPCHas"/>
    <property type="match status" value="1"/>
</dbReference>
<gene>
    <name evidence="2" type="ORF">PL75_11615</name>
</gene>
<dbReference type="InterPro" id="IPR036914">
    <property type="entry name" value="MGS-like_dom_sf"/>
</dbReference>
<dbReference type="GO" id="GO:0004643">
    <property type="term" value="F:phosphoribosylaminoimidazolecarboxamide formyltransferase activity"/>
    <property type="evidence" value="ECO:0007669"/>
    <property type="project" value="InterPro"/>
</dbReference>
<dbReference type="SUPFAM" id="SSF52335">
    <property type="entry name" value="Methylglyoxal synthase-like"/>
    <property type="match status" value="1"/>
</dbReference>
<dbReference type="Gene3D" id="3.40.50.1380">
    <property type="entry name" value="Methylglyoxal synthase-like domain"/>
    <property type="match status" value="1"/>
</dbReference>
<dbReference type="GO" id="GO:0003937">
    <property type="term" value="F:IMP cyclohydrolase activity"/>
    <property type="evidence" value="ECO:0007669"/>
    <property type="project" value="InterPro"/>
</dbReference>
<dbReference type="AlphaFoldDB" id="A0A0J0YNU3"/>
<feature type="compositionally biased region" description="Polar residues" evidence="1">
    <location>
        <begin position="45"/>
        <end position="60"/>
    </location>
</feature>
<feature type="non-terminal residue" evidence="2">
    <location>
        <position position="76"/>
    </location>
</feature>
<reference evidence="2 3" key="1">
    <citation type="submission" date="2014-11" db="EMBL/GenBank/DDBJ databases">
        <title>Genome of a novel goose pathogen.</title>
        <authorList>
            <person name="Hansen C.M."/>
            <person name="Hueffer K."/>
            <person name="Choi S.C."/>
        </authorList>
    </citation>
    <scope>NUCLEOTIDE SEQUENCE [LARGE SCALE GENOMIC DNA]</scope>
    <source>
        <strain evidence="2 3">KH1503</strain>
    </source>
</reference>
<name>A0A0J0YNU3_9NEIS</name>
<accession>A0A0J0YNU3</accession>
<feature type="non-terminal residue" evidence="2">
    <location>
        <position position="1"/>
    </location>
</feature>
<comment type="caution">
    <text evidence="2">The sequence shown here is derived from an EMBL/GenBank/DDBJ whole genome shotgun (WGS) entry which is preliminary data.</text>
</comment>
<dbReference type="GO" id="GO:0006164">
    <property type="term" value="P:purine nucleotide biosynthetic process"/>
    <property type="evidence" value="ECO:0007669"/>
    <property type="project" value="InterPro"/>
</dbReference>
<evidence type="ECO:0000256" key="1">
    <source>
        <dbReference type="SAM" id="MobiDB-lite"/>
    </source>
</evidence>
<evidence type="ECO:0000313" key="3">
    <source>
        <dbReference type="Proteomes" id="UP000036027"/>
    </source>
</evidence>